<comment type="cofactor">
    <cofactor evidence="1">
        <name>heme b</name>
        <dbReference type="ChEBI" id="CHEBI:60344"/>
    </cofactor>
</comment>
<gene>
    <name evidence="6" type="ORF">NPX13_g6286</name>
</gene>
<evidence type="ECO:0000256" key="1">
    <source>
        <dbReference type="ARBA" id="ARBA00001970"/>
    </source>
</evidence>
<dbReference type="InterPro" id="IPR025702">
    <property type="entry name" value="OXD"/>
</dbReference>
<sequence>MKRRIRVPGTSNLAVIRSGQDWADTSPVERELYLNEMHPVLVKGMDFLRDSGREVGCYSCRLMDIVDAETAKADRDRTFGLAYFDELASLERWSKEHPTHLAIFGGFFRYAKKLENQITLRLSHEVLVLQPEQQLFEYVGCHAATGMLTAIYGHPRTVKIV</sequence>
<keyword evidence="5" id="KW-0456">Lyase</keyword>
<dbReference type="EMBL" id="JANPWZ010001095">
    <property type="protein sequence ID" value="KAJ3568834.1"/>
    <property type="molecule type" value="Genomic_DNA"/>
</dbReference>
<dbReference type="GO" id="GO:0046872">
    <property type="term" value="F:metal ion binding"/>
    <property type="evidence" value="ECO:0007669"/>
    <property type="project" value="UniProtKB-KW"/>
</dbReference>
<evidence type="ECO:0000256" key="5">
    <source>
        <dbReference type="ARBA" id="ARBA00023239"/>
    </source>
</evidence>
<dbReference type="Proteomes" id="UP001148614">
    <property type="component" value="Unassembled WGS sequence"/>
</dbReference>
<proteinExistence type="predicted"/>
<dbReference type="GO" id="GO:0016829">
    <property type="term" value="F:lyase activity"/>
    <property type="evidence" value="ECO:0007669"/>
    <property type="project" value="UniProtKB-KW"/>
</dbReference>
<comment type="caution">
    <text evidence="6">The sequence shown here is derived from an EMBL/GenBank/DDBJ whole genome shotgun (WGS) entry which is preliminary data.</text>
</comment>
<protein>
    <submittedName>
        <fullName evidence="6">Uncharacterized protein</fullName>
    </submittedName>
</protein>
<evidence type="ECO:0000313" key="6">
    <source>
        <dbReference type="EMBL" id="KAJ3568834.1"/>
    </source>
</evidence>
<evidence type="ECO:0000256" key="2">
    <source>
        <dbReference type="ARBA" id="ARBA00022617"/>
    </source>
</evidence>
<evidence type="ECO:0000313" key="7">
    <source>
        <dbReference type="Proteomes" id="UP001148614"/>
    </source>
</evidence>
<keyword evidence="2" id="KW-0349">Heme</keyword>
<evidence type="ECO:0000256" key="3">
    <source>
        <dbReference type="ARBA" id="ARBA00022723"/>
    </source>
</evidence>
<accession>A0A9W8TKI8</accession>
<dbReference type="AlphaFoldDB" id="A0A9W8TKI8"/>
<evidence type="ECO:0000256" key="4">
    <source>
        <dbReference type="ARBA" id="ARBA00023004"/>
    </source>
</evidence>
<keyword evidence="3" id="KW-0479">Metal-binding</keyword>
<name>A0A9W8TKI8_9PEZI</name>
<organism evidence="6 7">
    <name type="scientific">Xylaria arbuscula</name>
    <dbReference type="NCBI Taxonomy" id="114810"/>
    <lineage>
        <taxon>Eukaryota</taxon>
        <taxon>Fungi</taxon>
        <taxon>Dikarya</taxon>
        <taxon>Ascomycota</taxon>
        <taxon>Pezizomycotina</taxon>
        <taxon>Sordariomycetes</taxon>
        <taxon>Xylariomycetidae</taxon>
        <taxon>Xylariales</taxon>
        <taxon>Xylariaceae</taxon>
        <taxon>Xylaria</taxon>
    </lineage>
</organism>
<keyword evidence="7" id="KW-1185">Reference proteome</keyword>
<reference evidence="6" key="1">
    <citation type="submission" date="2022-07" db="EMBL/GenBank/DDBJ databases">
        <title>Genome Sequence of Xylaria arbuscula.</title>
        <authorList>
            <person name="Buettner E."/>
        </authorList>
    </citation>
    <scope>NUCLEOTIDE SEQUENCE</scope>
    <source>
        <strain evidence="6">VT107</strain>
    </source>
</reference>
<keyword evidence="4" id="KW-0408">Iron</keyword>
<dbReference type="Pfam" id="PF13816">
    <property type="entry name" value="Dehydratase_hem"/>
    <property type="match status" value="1"/>
</dbReference>